<feature type="compositionally biased region" description="Low complexity" evidence="10">
    <location>
        <begin position="378"/>
        <end position="389"/>
    </location>
</feature>
<dbReference type="GO" id="GO:0017056">
    <property type="term" value="F:structural constituent of nuclear pore"/>
    <property type="evidence" value="ECO:0007669"/>
    <property type="project" value="InterPro"/>
</dbReference>
<dbReference type="SUPFAM" id="SSF82215">
    <property type="entry name" value="C-terminal autoproteolytic domain of nucleoporin nup98"/>
    <property type="match status" value="1"/>
</dbReference>
<comment type="subcellular location">
    <subcellularLocation>
        <location evidence="1">Nucleus</location>
        <location evidence="1">Nuclear pore complex</location>
    </subcellularLocation>
</comment>
<dbReference type="Gene3D" id="3.30.1610.10">
    <property type="entry name" value="Peptidase S59, nucleoporin"/>
    <property type="match status" value="1"/>
</dbReference>
<dbReference type="InterPro" id="IPR021967">
    <property type="entry name" value="Nup98_C"/>
</dbReference>
<dbReference type="Proteomes" id="UP000041254">
    <property type="component" value="Unassembled WGS sequence"/>
</dbReference>
<reference evidence="12 13" key="1">
    <citation type="submission" date="2014-11" db="EMBL/GenBank/DDBJ databases">
        <authorList>
            <person name="Zhu J."/>
            <person name="Qi W."/>
            <person name="Song R."/>
        </authorList>
    </citation>
    <scope>NUCLEOTIDE SEQUENCE [LARGE SCALE GENOMIC DNA]</scope>
</reference>
<feature type="compositionally biased region" description="Low complexity" evidence="10">
    <location>
        <begin position="33"/>
        <end position="42"/>
    </location>
</feature>
<evidence type="ECO:0000313" key="13">
    <source>
        <dbReference type="Proteomes" id="UP000041254"/>
    </source>
</evidence>
<keyword evidence="6" id="KW-0653">Protein transport</keyword>
<accession>A0A0G4GPM7</accession>
<comment type="similarity">
    <text evidence="2">Belongs to the nucleoporin GLFG family.</text>
</comment>
<evidence type="ECO:0000256" key="7">
    <source>
        <dbReference type="ARBA" id="ARBA00023010"/>
    </source>
</evidence>
<feature type="compositionally biased region" description="Gly residues" evidence="10">
    <location>
        <begin position="356"/>
        <end position="377"/>
    </location>
</feature>
<keyword evidence="7" id="KW-0811">Translocation</keyword>
<feature type="domain" description="Peptidase S59" evidence="11">
    <location>
        <begin position="825"/>
        <end position="966"/>
    </location>
</feature>
<evidence type="ECO:0000256" key="1">
    <source>
        <dbReference type="ARBA" id="ARBA00004567"/>
    </source>
</evidence>
<dbReference type="Gene3D" id="1.10.10.2360">
    <property type="match status" value="1"/>
</dbReference>
<evidence type="ECO:0000313" key="12">
    <source>
        <dbReference type="EMBL" id="CEM32306.1"/>
    </source>
</evidence>
<keyword evidence="4" id="KW-0068">Autocatalytic cleavage</keyword>
<dbReference type="GO" id="GO:0044614">
    <property type="term" value="C:nuclear pore cytoplasmic filaments"/>
    <property type="evidence" value="ECO:0007669"/>
    <property type="project" value="TreeGrafter"/>
</dbReference>
<dbReference type="GO" id="GO:0006606">
    <property type="term" value="P:protein import into nucleus"/>
    <property type="evidence" value="ECO:0007669"/>
    <property type="project" value="TreeGrafter"/>
</dbReference>
<evidence type="ECO:0000256" key="8">
    <source>
        <dbReference type="ARBA" id="ARBA00023132"/>
    </source>
</evidence>
<feature type="region of interest" description="Disordered" evidence="10">
    <location>
        <begin position="1049"/>
        <end position="1108"/>
    </location>
</feature>
<feature type="compositionally biased region" description="Basic and acidic residues" evidence="10">
    <location>
        <begin position="1071"/>
        <end position="1081"/>
    </location>
</feature>
<feature type="compositionally biased region" description="Pro residues" evidence="10">
    <location>
        <begin position="1157"/>
        <end position="1169"/>
    </location>
</feature>
<organism evidence="12 13">
    <name type="scientific">Vitrella brassicaformis (strain CCMP3155)</name>
    <dbReference type="NCBI Taxonomy" id="1169540"/>
    <lineage>
        <taxon>Eukaryota</taxon>
        <taxon>Sar</taxon>
        <taxon>Alveolata</taxon>
        <taxon>Colpodellida</taxon>
        <taxon>Vitrellaceae</taxon>
        <taxon>Vitrella</taxon>
    </lineage>
</organism>
<feature type="compositionally biased region" description="Low complexity" evidence="10">
    <location>
        <begin position="328"/>
        <end position="340"/>
    </location>
</feature>
<dbReference type="GO" id="GO:0034398">
    <property type="term" value="P:telomere tethering at nuclear periphery"/>
    <property type="evidence" value="ECO:0007669"/>
    <property type="project" value="TreeGrafter"/>
</dbReference>
<keyword evidence="9" id="KW-0539">Nucleus</keyword>
<feature type="region of interest" description="Disordered" evidence="10">
    <location>
        <begin position="1133"/>
        <end position="1201"/>
    </location>
</feature>
<feature type="region of interest" description="Disordered" evidence="10">
    <location>
        <begin position="698"/>
        <end position="804"/>
    </location>
</feature>
<feature type="region of interest" description="Disordered" evidence="10">
    <location>
        <begin position="1"/>
        <end position="58"/>
    </location>
</feature>
<dbReference type="GO" id="GO:0051028">
    <property type="term" value="P:mRNA transport"/>
    <property type="evidence" value="ECO:0007669"/>
    <property type="project" value="UniProtKB-KW"/>
</dbReference>
<keyword evidence="13" id="KW-1185">Reference proteome</keyword>
<dbReference type="PROSITE" id="PS51434">
    <property type="entry name" value="NUP_C"/>
    <property type="match status" value="1"/>
</dbReference>
<keyword evidence="3" id="KW-0813">Transport</keyword>
<dbReference type="OrthoDB" id="448516at2759"/>
<dbReference type="InterPro" id="IPR007230">
    <property type="entry name" value="Nup98_auto-Pept-S59_dom"/>
</dbReference>
<dbReference type="InterPro" id="IPR025574">
    <property type="entry name" value="Nucleoporin_FG_rpt"/>
</dbReference>
<evidence type="ECO:0000256" key="9">
    <source>
        <dbReference type="ARBA" id="ARBA00023242"/>
    </source>
</evidence>
<dbReference type="VEuPathDB" id="CryptoDB:Vbra_1008"/>
<feature type="compositionally biased region" description="Basic and acidic residues" evidence="10">
    <location>
        <begin position="1172"/>
        <end position="1201"/>
    </location>
</feature>
<dbReference type="GO" id="GO:0003723">
    <property type="term" value="F:RNA binding"/>
    <property type="evidence" value="ECO:0007669"/>
    <property type="project" value="TreeGrafter"/>
</dbReference>
<evidence type="ECO:0000259" key="11">
    <source>
        <dbReference type="PROSITE" id="PS51434"/>
    </source>
</evidence>
<keyword evidence="5" id="KW-0509">mRNA transport</keyword>
<dbReference type="InterPro" id="IPR037665">
    <property type="entry name" value="Nucleoporin_S59-like"/>
</dbReference>
<protein>
    <recommendedName>
        <fullName evidence="11">Peptidase S59 domain-containing protein</fullName>
    </recommendedName>
</protein>
<dbReference type="InterPro" id="IPR036903">
    <property type="entry name" value="Nup98_auto-Pept-S59_dom_sf"/>
</dbReference>
<feature type="compositionally biased region" description="Gly residues" evidence="10">
    <location>
        <begin position="792"/>
        <end position="804"/>
    </location>
</feature>
<evidence type="ECO:0000256" key="3">
    <source>
        <dbReference type="ARBA" id="ARBA00022448"/>
    </source>
</evidence>
<feature type="region of interest" description="Disordered" evidence="10">
    <location>
        <begin position="130"/>
        <end position="160"/>
    </location>
</feature>
<dbReference type="InParanoid" id="A0A0G4GPM7"/>
<feature type="compositionally biased region" description="Low complexity" evidence="10">
    <location>
        <begin position="10"/>
        <end position="25"/>
    </location>
</feature>
<dbReference type="GO" id="GO:0006405">
    <property type="term" value="P:RNA export from nucleus"/>
    <property type="evidence" value="ECO:0007669"/>
    <property type="project" value="TreeGrafter"/>
</dbReference>
<dbReference type="GO" id="GO:0000973">
    <property type="term" value="P:post-transcriptional tethering of RNA polymerase II gene DNA at nuclear periphery"/>
    <property type="evidence" value="ECO:0007669"/>
    <property type="project" value="TreeGrafter"/>
</dbReference>
<dbReference type="Pfam" id="PF12110">
    <property type="entry name" value="Nup96"/>
    <property type="match status" value="1"/>
</dbReference>
<dbReference type="Pfam" id="PF04096">
    <property type="entry name" value="Nucleoporin2"/>
    <property type="match status" value="1"/>
</dbReference>
<feature type="region of interest" description="Disordered" evidence="10">
    <location>
        <begin position="421"/>
        <end position="444"/>
    </location>
</feature>
<dbReference type="EMBL" id="CDMY01000748">
    <property type="protein sequence ID" value="CEM32306.1"/>
    <property type="molecule type" value="Genomic_DNA"/>
</dbReference>
<evidence type="ECO:0000256" key="2">
    <source>
        <dbReference type="ARBA" id="ARBA00008926"/>
    </source>
</evidence>
<evidence type="ECO:0000256" key="6">
    <source>
        <dbReference type="ARBA" id="ARBA00022927"/>
    </source>
</evidence>
<dbReference type="Pfam" id="PF13634">
    <property type="entry name" value="Nucleoporin_FG"/>
    <property type="match status" value="2"/>
</dbReference>
<dbReference type="Pfam" id="PF21240">
    <property type="entry name" value="Nup98_GLEBS"/>
    <property type="match status" value="1"/>
</dbReference>
<dbReference type="PANTHER" id="PTHR23198">
    <property type="entry name" value="NUCLEOPORIN"/>
    <property type="match status" value="1"/>
</dbReference>
<dbReference type="PANTHER" id="PTHR23198:SF6">
    <property type="entry name" value="NUCLEAR PORE COMPLEX PROTEIN NUP98-NUP96"/>
    <property type="match status" value="1"/>
</dbReference>
<proteinExistence type="inferred from homology"/>
<evidence type="ECO:0000256" key="10">
    <source>
        <dbReference type="SAM" id="MobiDB-lite"/>
    </source>
</evidence>
<evidence type="ECO:0000256" key="5">
    <source>
        <dbReference type="ARBA" id="ARBA00022816"/>
    </source>
</evidence>
<keyword evidence="8" id="KW-0906">Nuclear pore complex</keyword>
<feature type="region of interest" description="Disordered" evidence="10">
    <location>
        <begin position="1812"/>
        <end position="1834"/>
    </location>
</feature>
<name>A0A0G4GPM7_VITBC</name>
<feature type="region of interest" description="Disordered" evidence="10">
    <location>
        <begin position="328"/>
        <end position="400"/>
    </location>
</feature>
<feature type="compositionally biased region" description="Low complexity" evidence="10">
    <location>
        <begin position="762"/>
        <end position="772"/>
    </location>
</feature>
<dbReference type="STRING" id="1169540.A0A0G4GPM7"/>
<gene>
    <name evidence="12" type="ORF">Vbra_1008</name>
</gene>
<feature type="compositionally biased region" description="Pro residues" evidence="10">
    <location>
        <begin position="1813"/>
        <end position="1827"/>
    </location>
</feature>
<sequence>MSLFGGGGAFSSAQRPAGFGQTQGSLFGGFGQSTGTTQPSTGLFGQPSQPAATGGLFGAAPTTGGGLFAQSAAQPSGGGMFGASAQPSGGLFGQQPASQPAATGGLFGGTATPVFGQSQQPTSGLFGQQQTPQFGASAGSGGGLFGQPSQPAQTGGLFGAQPAQPAFGGLGVVGVQAAQGTTVKLRLIRDQGDAKATHQHIAAMDEYKNKSLEELRFEDYSVGRTTAQSAPTGGFGGGGMFGAASGGFGQSAAAPSTGGLFGGAAASSGGGLFGGGTTTSGSLFGQAPQSGGVFGTTGGGGGLFGQSSAAQTGGGLFGSTTTGGLFGQSTSAFGQPQQQPAGGGLFGQQQPQQTGGLFGGGATTTGFGGTSTGGGLFGQQQTGSSLFGAPGTGGGLFGSTPAPAAGGGLFGASASSGAAQTGGLFGSSQPTPSFGGFGQPQTGGLFGSTTQTAGGLFGQTTPAFGAAQPTGGLFGGAQTGTSLFGNTGQQQAGGLFGPAQTGGLFGAQPASTGGLFGAAPAGGLFGSTTSGGLFGGTTGTAGGGLFGNTGGGLFSQPSLSQPQGSLFGQQQQQQQQMGQPGALFAPVSTQQLVAPILTAPSLGATSSLEMRPPPPSGILLPKSSAPSTTSALYMWRPLPQHIRRRPVATAAATTGRAAFALPPAVEQSALAVPRRLAPAPPARRYTAQDLLGRRGLLSYREPVGRSRPRGQELGAEDDSASLPQNPSRLARDLEDTSAQQPPSGGVGYLRPSTPQPSPQPSAQPDSSIASSPVTGDSTRSLVVPRASRLPGSEGGGTGASEGVGGAGMVMVRERVAPSLVPTLSNMEYSCTPSIESMREMTEQELASVQDFTIRRGGVGEARWPGRTDMRQVNLDRDVKLEQGYIEVYPNEATKPEVGSKLNKRCEVMLKLGVDMQENFASLKRQFDNWRERAGERIRVATERVPAAHFINLNVDQLEWHFWVEHFTKYDMLRHIDWSDVRPPSPIHTPIAAAGASPIIQQISGFGQQEQLIDPLDQQHPDIHPADMQEHQERRQDHGRLAQDFFSLGARESQPNVAPTFEGPAPPTYPDLPDRHEHHHEPSPLPLRGHRLPPPDAYDAAGVGMGTGGVGLREQARERVQIVPPRERRQLLETAAETETEAHPLTSLLAPRKKRPEPPSPPHVPTPPPRSAAHIDTRLGARKRPEKEPRKAREGEREASDVPIHERMHICAFTPGGTPIDVPMQGGLAATSRLPERTGRVHEGGFGVSMCFAGGRGLVAFPCTRGGGGGGGQRGTHIKLVALHPLVTVNKTFNEKPFSTGVIPQRPPPSRMLPDRARAHHPTGLPRPEAYAQVMRAHLEACDIVVTEAEAEADGGGGAGGMPHVAIKRDGAIVSRLIVRQLDLLRCLEAESGWYLGRYALETFEEIHALWGGGDGAADDLAAVNKRALHGLAGWLKVVTHRQLREKVVKENASRGRHALARAHLQQQQQQQQDEDVDADLVPRLMRSQHSDGVISATKDRLATLPGSRLLALMNATHSAGAQPFVRDTEEARLRREMGATNELAETTTSVLSRLGSVWAGAAGEVEMGALEWREGLAAYVVLYTGDDTDPIGSALRSHAMMVSKVDVNETVAPLPPYIPRSTDPIDLIGQPNRPDIDMQHTIIRYRQGEIIPPVCFDTASHTPYPLDHMLVWPVVLTLIRTRGDVAEDPLRVGSAGVERLHAAMAFQLDLMGWWEWAVFVVMHMANKGLRDSLVVEILNRNLSLDNGTQMSFLTDELKVPMSVIHPVLARRALADRQPFKAAHHYLQAQDVPAALSCCPFHTVLSCLINTQSPAPPPPAPSRDPTPTPTRTSTSTSVALLRTLLREHIRQQFGTDGPGALYVAVADVWMNQTARDRRERAEGLLGRVRERYLGSAGEGEREALGVMERYLVGVADA</sequence>
<dbReference type="GO" id="GO:0008139">
    <property type="term" value="F:nuclear localization sequence binding"/>
    <property type="evidence" value="ECO:0007669"/>
    <property type="project" value="TreeGrafter"/>
</dbReference>
<evidence type="ECO:0000256" key="4">
    <source>
        <dbReference type="ARBA" id="ARBA00022813"/>
    </source>
</evidence>